<dbReference type="PANTHER" id="PTHR30203">
    <property type="entry name" value="OUTER MEMBRANE CATION EFFLUX PROTEIN"/>
    <property type="match status" value="1"/>
</dbReference>
<dbReference type="EMBL" id="JADJNC010000019">
    <property type="protein sequence ID" value="MBK7423871.1"/>
    <property type="molecule type" value="Genomic_DNA"/>
</dbReference>
<keyword evidence="3" id="KW-0732">Signal</keyword>
<comment type="caution">
    <text evidence="4">The sequence shown here is derived from an EMBL/GenBank/DDBJ whole genome shotgun (WGS) entry which is preliminary data.</text>
</comment>
<reference evidence="4" key="1">
    <citation type="submission" date="2020-10" db="EMBL/GenBank/DDBJ databases">
        <title>Connecting structure to function with the recovery of over 1000 high-quality activated sludge metagenome-assembled genomes encoding full-length rRNA genes using long-read sequencing.</title>
        <authorList>
            <person name="Singleton C.M."/>
            <person name="Petriglieri F."/>
            <person name="Kristensen J.M."/>
            <person name="Kirkegaard R.H."/>
            <person name="Michaelsen T.Y."/>
            <person name="Andersen M.H."/>
            <person name="Karst S.M."/>
            <person name="Dueholm M.S."/>
            <person name="Nielsen P.H."/>
            <person name="Albertsen M."/>
        </authorList>
    </citation>
    <scope>NUCLEOTIDE SEQUENCE</scope>
    <source>
        <strain evidence="4">EsbW_18-Q3-R4-48_MAXAC.044</strain>
    </source>
</reference>
<feature type="chain" id="PRO_5039572955" evidence="3">
    <location>
        <begin position="42"/>
        <end position="440"/>
    </location>
</feature>
<keyword evidence="2" id="KW-0175">Coiled coil</keyword>
<dbReference type="Pfam" id="PF02321">
    <property type="entry name" value="OEP"/>
    <property type="match status" value="2"/>
</dbReference>
<evidence type="ECO:0000313" key="5">
    <source>
        <dbReference type="Proteomes" id="UP000886602"/>
    </source>
</evidence>
<comment type="similarity">
    <text evidence="1">Belongs to the outer membrane factor (OMF) (TC 1.B.17) family.</text>
</comment>
<dbReference type="Gene3D" id="1.20.1600.10">
    <property type="entry name" value="Outer membrane efflux proteins (OEP)"/>
    <property type="match status" value="1"/>
</dbReference>
<evidence type="ECO:0000256" key="3">
    <source>
        <dbReference type="SAM" id="SignalP"/>
    </source>
</evidence>
<evidence type="ECO:0000256" key="2">
    <source>
        <dbReference type="SAM" id="Coils"/>
    </source>
</evidence>
<feature type="coiled-coil region" evidence="2">
    <location>
        <begin position="209"/>
        <end position="236"/>
    </location>
</feature>
<dbReference type="InterPro" id="IPR010131">
    <property type="entry name" value="MdtP/NodT-like"/>
</dbReference>
<dbReference type="GO" id="GO:0015562">
    <property type="term" value="F:efflux transmembrane transporter activity"/>
    <property type="evidence" value="ECO:0007669"/>
    <property type="project" value="InterPro"/>
</dbReference>
<accession>A0A9D7I825</accession>
<sequence length="440" mass="49371">MNRAQYIVIPATPSSTSRPVSRSARIVALLLLAGLHASLQAQENALGQSVDSLLEYAKGNNPEYAAMRYEADAAGERITPAGALPDPKFRTELRDITRFGEQNATLSPSRVGSTKYLLSQDLPWFGKRDLKREIAELDAEGAQGRARGTWVDLEARIKSAHARLYYVYRNEQLAREILALMLRLEKIAQVRYASGLAAQQDVIRAQVEQTGMRNELIALENERSQLRARMNALLARPALSKLAEPDRLRPLPAPAKLDYDVLEERVRSRNPQIFIEESRIRSAEKSRELTYRNRYPDFTIGAGPIQYQSAIKEWEVMLELNIPLQQASRRAQERESESMLSAARSRKEAASNQILAELSENISGIEAARRSEMLATSSLLPQAELTFRAALSGYENGKVDFATLLEAQKQIRQAKLSQIKAQVEAQMRLSEIEKLLGEDL</sequence>
<dbReference type="SUPFAM" id="SSF56954">
    <property type="entry name" value="Outer membrane efflux proteins (OEP)"/>
    <property type="match status" value="1"/>
</dbReference>
<dbReference type="Proteomes" id="UP000886602">
    <property type="component" value="Unassembled WGS sequence"/>
</dbReference>
<dbReference type="PANTHER" id="PTHR30203:SF24">
    <property type="entry name" value="BLR4935 PROTEIN"/>
    <property type="match status" value="1"/>
</dbReference>
<proteinExistence type="inferred from homology"/>
<evidence type="ECO:0000313" key="4">
    <source>
        <dbReference type="EMBL" id="MBK7423871.1"/>
    </source>
</evidence>
<gene>
    <name evidence="4" type="ORF">IPJ48_12615</name>
</gene>
<protein>
    <submittedName>
        <fullName evidence="4">TolC family protein</fullName>
    </submittedName>
</protein>
<name>A0A9D7I825_9RHOO</name>
<organism evidence="4 5">
    <name type="scientific">Candidatus Propionivibrio dominans</name>
    <dbReference type="NCBI Taxonomy" id="2954373"/>
    <lineage>
        <taxon>Bacteria</taxon>
        <taxon>Pseudomonadati</taxon>
        <taxon>Pseudomonadota</taxon>
        <taxon>Betaproteobacteria</taxon>
        <taxon>Rhodocyclales</taxon>
        <taxon>Rhodocyclaceae</taxon>
        <taxon>Propionivibrio</taxon>
    </lineage>
</organism>
<evidence type="ECO:0000256" key="1">
    <source>
        <dbReference type="ARBA" id="ARBA00007613"/>
    </source>
</evidence>
<dbReference type="AlphaFoldDB" id="A0A9D7I825"/>
<feature type="signal peptide" evidence="3">
    <location>
        <begin position="1"/>
        <end position="41"/>
    </location>
</feature>
<dbReference type="InterPro" id="IPR003423">
    <property type="entry name" value="OMP_efflux"/>
</dbReference>